<reference evidence="3" key="2">
    <citation type="submission" date="2021-04" db="EMBL/GenBank/DDBJ databases">
        <authorList>
            <person name="Gilroy R."/>
        </authorList>
    </citation>
    <scope>NUCLEOTIDE SEQUENCE</scope>
    <source>
        <strain evidence="3">ChiGjej1B1-98</strain>
    </source>
</reference>
<evidence type="ECO:0000313" key="3">
    <source>
        <dbReference type="EMBL" id="HIY65113.1"/>
    </source>
</evidence>
<proteinExistence type="predicted"/>
<comment type="caution">
    <text evidence="3">The sequence shown here is derived from an EMBL/GenBank/DDBJ whole genome shotgun (WGS) entry which is preliminary data.</text>
</comment>
<evidence type="ECO:0000259" key="2">
    <source>
        <dbReference type="Pfam" id="PF13828"/>
    </source>
</evidence>
<sequence>MTTSPQQSQSTGLSLTSMILGIVSLFFGWTFLVPIAGLVLGFMGLKREPRGKGLAITGLILNGLCVIGWVIGTIIVVALGGAFFGAFLFV</sequence>
<accession>A0A9D1YTL6</accession>
<evidence type="ECO:0000313" key="4">
    <source>
        <dbReference type="Proteomes" id="UP000824005"/>
    </source>
</evidence>
<protein>
    <submittedName>
        <fullName evidence="3">DUF4190 domain-containing protein</fullName>
    </submittedName>
</protein>
<dbReference type="AlphaFoldDB" id="A0A9D1YTL6"/>
<keyword evidence="1" id="KW-1133">Transmembrane helix</keyword>
<feature type="domain" description="DUF4190" evidence="2">
    <location>
        <begin position="13"/>
        <end position="71"/>
    </location>
</feature>
<keyword evidence="1" id="KW-0812">Transmembrane</keyword>
<reference evidence="3" key="1">
    <citation type="journal article" date="2021" name="PeerJ">
        <title>Extensive microbial diversity within the chicken gut microbiome revealed by metagenomics and culture.</title>
        <authorList>
            <person name="Gilroy R."/>
            <person name="Ravi A."/>
            <person name="Getino M."/>
            <person name="Pursley I."/>
            <person name="Horton D.L."/>
            <person name="Alikhan N.F."/>
            <person name="Baker D."/>
            <person name="Gharbi K."/>
            <person name="Hall N."/>
            <person name="Watson M."/>
            <person name="Adriaenssens E.M."/>
            <person name="Foster-Nyarko E."/>
            <person name="Jarju S."/>
            <person name="Secka A."/>
            <person name="Antonio M."/>
            <person name="Oren A."/>
            <person name="Chaudhuri R.R."/>
            <person name="La Ragione R."/>
            <person name="Hildebrand F."/>
            <person name="Pallen M.J."/>
        </authorList>
    </citation>
    <scope>NUCLEOTIDE SEQUENCE</scope>
    <source>
        <strain evidence="3">ChiGjej1B1-98</strain>
    </source>
</reference>
<dbReference type="InterPro" id="IPR025241">
    <property type="entry name" value="DUF4190"/>
</dbReference>
<gene>
    <name evidence="3" type="ORF">H9830_02410</name>
</gene>
<evidence type="ECO:0000256" key="1">
    <source>
        <dbReference type="SAM" id="Phobius"/>
    </source>
</evidence>
<name>A0A9D1YTL6_9MICO</name>
<dbReference type="EMBL" id="DXDC01000070">
    <property type="protein sequence ID" value="HIY65113.1"/>
    <property type="molecule type" value="Genomic_DNA"/>
</dbReference>
<feature type="transmembrane region" description="Helical" evidence="1">
    <location>
        <begin position="54"/>
        <end position="87"/>
    </location>
</feature>
<organism evidence="3 4">
    <name type="scientific">Candidatus Agrococcus pullicola</name>
    <dbReference type="NCBI Taxonomy" id="2838429"/>
    <lineage>
        <taxon>Bacteria</taxon>
        <taxon>Bacillati</taxon>
        <taxon>Actinomycetota</taxon>
        <taxon>Actinomycetes</taxon>
        <taxon>Micrococcales</taxon>
        <taxon>Microbacteriaceae</taxon>
        <taxon>Agrococcus</taxon>
    </lineage>
</organism>
<dbReference type="Pfam" id="PF13828">
    <property type="entry name" value="DUF4190"/>
    <property type="match status" value="1"/>
</dbReference>
<dbReference type="Proteomes" id="UP000824005">
    <property type="component" value="Unassembled WGS sequence"/>
</dbReference>
<feature type="transmembrane region" description="Helical" evidence="1">
    <location>
        <begin position="18"/>
        <end position="42"/>
    </location>
</feature>
<keyword evidence="1" id="KW-0472">Membrane</keyword>